<name>A0A1H7TVI0_STRJI</name>
<protein>
    <submittedName>
        <fullName evidence="1">Uncharacterized protein</fullName>
    </submittedName>
</protein>
<dbReference type="AlphaFoldDB" id="A0A1H7TVI0"/>
<dbReference type="OrthoDB" id="4211493at2"/>
<sequence>MLGIGERHVQIHDRPCPWCGGILMFHQVLDGSPFVICQTGRGCTAPGERDPRGRAWWNGRLLGALAGALDARERDAG</sequence>
<gene>
    <name evidence="1" type="ORF">SAMN05414137_114219</name>
</gene>
<dbReference type="eggNOG" id="ENOG5031NQ0">
    <property type="taxonomic scope" value="Bacteria"/>
</dbReference>
<dbReference type="Proteomes" id="UP000183015">
    <property type="component" value="Unassembled WGS sequence"/>
</dbReference>
<dbReference type="EMBL" id="FOAZ01000014">
    <property type="protein sequence ID" value="SEL88529.1"/>
    <property type="molecule type" value="Genomic_DNA"/>
</dbReference>
<dbReference type="RefSeq" id="WP_052439191.1">
    <property type="nucleotide sequence ID" value="NZ_BBPN01000035.1"/>
</dbReference>
<keyword evidence="2" id="KW-1185">Reference proteome</keyword>
<accession>A0A1H7TVI0</accession>
<evidence type="ECO:0000313" key="1">
    <source>
        <dbReference type="EMBL" id="SEL88529.1"/>
    </source>
</evidence>
<proteinExistence type="predicted"/>
<evidence type="ECO:0000313" key="2">
    <source>
        <dbReference type="Proteomes" id="UP000183015"/>
    </source>
</evidence>
<organism evidence="1 2">
    <name type="scientific">Streptacidiphilus jiangxiensis</name>
    <dbReference type="NCBI Taxonomy" id="235985"/>
    <lineage>
        <taxon>Bacteria</taxon>
        <taxon>Bacillati</taxon>
        <taxon>Actinomycetota</taxon>
        <taxon>Actinomycetes</taxon>
        <taxon>Kitasatosporales</taxon>
        <taxon>Streptomycetaceae</taxon>
        <taxon>Streptacidiphilus</taxon>
    </lineage>
</organism>
<reference evidence="2" key="1">
    <citation type="submission" date="2016-10" db="EMBL/GenBank/DDBJ databases">
        <authorList>
            <person name="Varghese N."/>
        </authorList>
    </citation>
    <scope>NUCLEOTIDE SEQUENCE [LARGE SCALE GENOMIC DNA]</scope>
    <source>
        <strain evidence="2">DSM 45096 / BCRC 16803 / CGMCC 4.1857 / CIP 109030 / JCM 12277 / KCTC 19219 / NBRC 100920 / 33214</strain>
    </source>
</reference>